<reference evidence="1" key="1">
    <citation type="journal article" date="2021" name="Proc. Natl. Acad. Sci. U.S.A.">
        <title>Three genomes in the algal genus Volvox reveal the fate of a haploid sex-determining region after a transition to homothallism.</title>
        <authorList>
            <person name="Yamamoto K."/>
            <person name="Hamaji T."/>
            <person name="Kawai-Toyooka H."/>
            <person name="Matsuzaki R."/>
            <person name="Takahashi F."/>
            <person name="Nishimura Y."/>
            <person name="Kawachi M."/>
            <person name="Noguchi H."/>
            <person name="Minakuchi Y."/>
            <person name="Umen J.G."/>
            <person name="Toyoda A."/>
            <person name="Nozaki H."/>
        </authorList>
    </citation>
    <scope>NUCLEOTIDE SEQUENCE</scope>
    <source>
        <strain evidence="1">NIES-3786</strain>
    </source>
</reference>
<sequence length="163" mass="16974">ESSVTATVQPCTAMVCPYGDVVPEVTLAALAAVLTTTRAVPLYVNRAPLVGDAANIWILGQGQSVDSFIQTDDFMRAVGFQLGLKYTALLHPLQGQLQQQSAAAATLLGEAGQGVPTMGVVYPGMPVDLEPSDASAVLKAVNASVTHPNAAMDILLPYSSSYR</sequence>
<organism evidence="1 2">
    <name type="scientific">Volvox reticuliferus</name>
    <dbReference type="NCBI Taxonomy" id="1737510"/>
    <lineage>
        <taxon>Eukaryota</taxon>
        <taxon>Viridiplantae</taxon>
        <taxon>Chlorophyta</taxon>
        <taxon>core chlorophytes</taxon>
        <taxon>Chlorophyceae</taxon>
        <taxon>CS clade</taxon>
        <taxon>Chlamydomonadales</taxon>
        <taxon>Volvocaceae</taxon>
        <taxon>Volvox</taxon>
    </lineage>
</organism>
<comment type="caution">
    <text evidence="1">The sequence shown here is derived from an EMBL/GenBank/DDBJ whole genome shotgun (WGS) entry which is preliminary data.</text>
</comment>
<dbReference type="Proteomes" id="UP000747110">
    <property type="component" value="Unassembled WGS sequence"/>
</dbReference>
<proteinExistence type="predicted"/>
<dbReference type="EMBL" id="BNCP01000031">
    <property type="protein sequence ID" value="GIL85084.1"/>
    <property type="molecule type" value="Genomic_DNA"/>
</dbReference>
<evidence type="ECO:0000313" key="1">
    <source>
        <dbReference type="EMBL" id="GIL85084.1"/>
    </source>
</evidence>
<protein>
    <submittedName>
        <fullName evidence="1">Uncharacterized protein</fullName>
    </submittedName>
</protein>
<feature type="non-terminal residue" evidence="1">
    <location>
        <position position="163"/>
    </location>
</feature>
<gene>
    <name evidence="1" type="ORF">Vretifemale_13716</name>
</gene>
<accession>A0A8J4CNF6</accession>
<keyword evidence="2" id="KW-1185">Reference proteome</keyword>
<feature type="non-terminal residue" evidence="1">
    <location>
        <position position="1"/>
    </location>
</feature>
<name>A0A8J4CNF6_9CHLO</name>
<dbReference type="AlphaFoldDB" id="A0A8J4CNF6"/>
<evidence type="ECO:0000313" key="2">
    <source>
        <dbReference type="Proteomes" id="UP000747110"/>
    </source>
</evidence>